<keyword evidence="26 27" id="KW-1267">Proteomics identification</keyword>
<dbReference type="Proteomes" id="UP000006548">
    <property type="component" value="Chromosome 5"/>
</dbReference>
<dbReference type="PROSITE" id="PS50873">
    <property type="entry name" value="PEROXIDASE_4"/>
    <property type="match status" value="1"/>
</dbReference>
<keyword evidence="7" id="KW-0349">Heme</keyword>
<evidence type="ECO:0000256" key="3">
    <source>
        <dbReference type="ARBA" id="ARBA00002322"/>
    </source>
</evidence>
<feature type="compositionally biased region" description="Polar residues" evidence="20">
    <location>
        <begin position="212"/>
        <end position="226"/>
    </location>
</feature>
<dbReference type="GO" id="GO:0020037">
    <property type="term" value="F:heme binding"/>
    <property type="evidence" value="ECO:0007669"/>
    <property type="project" value="InterPro"/>
</dbReference>
<evidence type="ECO:0007829" key="26">
    <source>
        <dbReference type="PeptideAtlas" id="F4KEH2"/>
    </source>
</evidence>
<name>F4KEH2_ARATH</name>
<dbReference type="GO" id="GO:0006979">
    <property type="term" value="P:response to oxidative stress"/>
    <property type="evidence" value="ECO:0007669"/>
    <property type="project" value="InterPro"/>
</dbReference>
<evidence type="ECO:0000256" key="15">
    <source>
        <dbReference type="PIRSR" id="PIRSR600823-2"/>
    </source>
</evidence>
<feature type="binding site" evidence="16">
    <location>
        <position position="84"/>
    </location>
    <ligand>
        <name>Ca(2+)</name>
        <dbReference type="ChEBI" id="CHEBI:29108"/>
        <label>1</label>
    </ligand>
</feature>
<keyword evidence="5" id="KW-0964">Secreted</keyword>
<dbReference type="PRINTS" id="PR00458">
    <property type="entry name" value="PEROXIDASE"/>
</dbReference>
<feature type="binding site" evidence="16">
    <location>
        <position position="73"/>
    </location>
    <ligand>
        <name>Ca(2+)</name>
        <dbReference type="ChEBI" id="CHEBI:29108"/>
        <label>1</label>
    </ligand>
</feature>
<dbReference type="InterPro" id="IPR010255">
    <property type="entry name" value="Haem_peroxidase_sf"/>
</dbReference>
<evidence type="ECO:0000256" key="8">
    <source>
        <dbReference type="ARBA" id="ARBA00022723"/>
    </source>
</evidence>
<evidence type="ECO:0000313" key="25">
    <source>
        <dbReference type="Proteomes" id="UP000006548"/>
    </source>
</evidence>
<dbReference type="AlphaFoldDB" id="F4KEH2"/>
<keyword evidence="10 16" id="KW-0106">Calcium</keyword>
<proteinExistence type="evidence at protein level"/>
<dbReference type="EC" id="1.11.1.7" evidence="4"/>
<sequence length="236" mass="25718">MGLVRSFALVIVFLSCLIAVYGQGTRIGFYSTTCPNAETIVRTTVASHFGSDPKVAPGLLRMHNHDCFVQGCDGSVLLSGPNSERTAGANVNLHGFEVIDDAKRQLEAACPGVVSCADILALAARDSVSLTNGQSWQVPTGRRDGRVSLASNVNNLPSPSDSLAIQQRKFSAFRLNTRDLVTLVGMRTHDRNSCMWVYHEQDIQLERKHSRSNNGPNICTTTSKTLSPKRRRISTC</sequence>
<evidence type="ECO:0000256" key="20">
    <source>
        <dbReference type="SAM" id="MobiDB-lite"/>
    </source>
</evidence>
<dbReference type="PROSITE" id="PS51257">
    <property type="entry name" value="PROKAR_LIPOPROTEIN"/>
    <property type="match status" value="1"/>
</dbReference>
<feature type="binding site" evidence="16">
    <location>
        <position position="69"/>
    </location>
    <ligand>
        <name>Ca(2+)</name>
        <dbReference type="ChEBI" id="CHEBI:29108"/>
        <label>1</label>
    </ligand>
</feature>
<organism evidence="24 25">
    <name type="scientific">Arabidopsis thaliana</name>
    <name type="common">Mouse-ear cress</name>
    <dbReference type="NCBI Taxonomy" id="3702"/>
    <lineage>
        <taxon>Eukaryota</taxon>
        <taxon>Viridiplantae</taxon>
        <taxon>Streptophyta</taxon>
        <taxon>Embryophyta</taxon>
        <taxon>Tracheophyta</taxon>
        <taxon>Spermatophyta</taxon>
        <taxon>Magnoliopsida</taxon>
        <taxon>eudicotyledons</taxon>
        <taxon>Gunneridae</taxon>
        <taxon>Pentapetalae</taxon>
        <taxon>rosids</taxon>
        <taxon>malvids</taxon>
        <taxon>Brassicales</taxon>
        <taxon>Brassicaceae</taxon>
        <taxon>Camelineae</taxon>
        <taxon>Arabidopsis</taxon>
    </lineage>
</organism>
<protein>
    <recommendedName>
        <fullName evidence="4">peroxidase</fullName>
        <ecNumber evidence="4">1.11.1.7</ecNumber>
    </recommendedName>
</protein>
<dbReference type="RefSeq" id="NP_001031985.1">
    <property type="nucleotide sequence ID" value="NM_001036908.1"/>
</dbReference>
<evidence type="ECO:0000256" key="11">
    <source>
        <dbReference type="ARBA" id="ARBA00023002"/>
    </source>
</evidence>
<evidence type="ECO:0000256" key="21">
    <source>
        <dbReference type="SAM" id="SignalP"/>
    </source>
</evidence>
<reference evidence="24 25" key="1">
    <citation type="journal article" date="2000" name="Nature">
        <title>Sequence and analysis of chromosome 5 of the plant Arabidopsis thaliana.</title>
        <authorList>
            <consortium name="Kazusa DNA Research Institute"/>
            <consortium name="Cold Spring Harbor and Washington University in St Louis Sequencing Consortium"/>
            <consortium name="European Union Arabidopsis Genome Sequencing Consortium"/>
            <person name="Tabata S."/>
            <person name="Kaneko T."/>
            <person name="Nakamura Y."/>
            <person name="Kotani H."/>
            <person name="Kato T."/>
            <person name="Asamizu E."/>
            <person name="Miyajima N."/>
            <person name="Sasamoto S."/>
            <person name="Kimura T."/>
            <person name="Hosouchi T."/>
            <person name="Kawashima K."/>
            <person name="Kohara M."/>
            <person name="Matsumoto M."/>
            <person name="Matsuno A."/>
            <person name="Muraki A."/>
            <person name="Nakayama S."/>
            <person name="Nakazaki N."/>
            <person name="Naruo K."/>
            <person name="Okumura S."/>
            <person name="Shinpo S."/>
            <person name="Takeuchi C."/>
            <person name="Wada T."/>
            <person name="Watanabe A."/>
            <person name="Yamada M."/>
            <person name="Yasuda M."/>
            <person name="Sato S."/>
            <person name="de la Bastide M."/>
            <person name="Huang E."/>
            <person name="Spiegel L."/>
            <person name="Gnoj L."/>
            <person name="O'Shaughnessy A."/>
            <person name="Preston R."/>
            <person name="Habermann K."/>
            <person name="Murray J."/>
            <person name="Johnson D."/>
            <person name="Rohlfing T."/>
            <person name="Nelson J."/>
            <person name="Stoneking T."/>
            <person name="Pepin K."/>
            <person name="Spieth J."/>
            <person name="Sekhon M."/>
            <person name="Armstrong J."/>
            <person name="Becker M."/>
            <person name="Belter E."/>
            <person name="Cordum H."/>
            <person name="Cordes M."/>
            <person name="Courtney L."/>
            <person name="Courtney W."/>
            <person name="Dante M."/>
            <person name="Du H."/>
            <person name="Edwards J."/>
            <person name="Fryman J."/>
            <person name="Haakensen B."/>
            <person name="Lamar E."/>
            <person name="Latreille P."/>
            <person name="Leonard S."/>
            <person name="Meyer R."/>
            <person name="Mulvaney E."/>
            <person name="Ozersky P."/>
            <person name="Riley A."/>
            <person name="Strowmatt C."/>
            <person name="Wagner-McPherson C."/>
            <person name="Wollam A."/>
            <person name="Yoakum M."/>
            <person name="Bell M."/>
            <person name="Dedhia N."/>
            <person name="Parnell L."/>
            <person name="Shah R."/>
            <person name="Rodriguez M."/>
            <person name="See L.H."/>
            <person name="Vil D."/>
            <person name="Baker J."/>
            <person name="Kirchoff K."/>
            <person name="Toth K."/>
            <person name="King L."/>
            <person name="Bahret A."/>
            <person name="Miller B."/>
            <person name="Marra M."/>
            <person name="Martienssen R."/>
            <person name="McCombie W.R."/>
            <person name="Wilson R.K."/>
            <person name="Murphy G."/>
            <person name="Bancroft I."/>
            <person name="Volckaert G."/>
            <person name="Wambutt R."/>
            <person name="Dusterhoft A."/>
            <person name="Stiekema W."/>
            <person name="Pohl T."/>
            <person name="Entian K.D."/>
            <person name="Terryn N."/>
            <person name="Hartley N."/>
            <person name="Bent E."/>
            <person name="Johnson S."/>
            <person name="Langham S.A."/>
            <person name="McCullagh B."/>
            <person name="Robben J."/>
            <person name="Grymonprez B."/>
            <person name="Zimmermann W."/>
            <person name="Ramsperger U."/>
            <person name="Wedler H."/>
            <person name="Balke K."/>
            <person name="Wedler E."/>
            <person name="Peters S."/>
            <person name="van Staveren M."/>
            <person name="Dirkse W."/>
            <person name="Mooijman P."/>
            <person name="Lankhorst R.K."/>
            <person name="Weitzenegger T."/>
            <person name="Bothe G."/>
            <person name="Rose M."/>
            <person name="Hauf J."/>
            <person name="Berneiser S."/>
            <person name="Hempel S."/>
            <person name="Feldpausch M."/>
            <person name="Lamberth S."/>
            <person name="Villarroel R."/>
            <person name="Gielen J."/>
            <person name="Ardiles W."/>
            <person name="Bents O."/>
            <person name="Lemcke K."/>
            <person name="Kolesov G."/>
            <person name="Mayer K."/>
            <person name="Rudd S."/>
            <person name="Schoof H."/>
            <person name="Schueller C."/>
            <person name="Zaccaria P."/>
            <person name="Mewes H.W."/>
            <person name="Bevan M."/>
            <person name="Fransz P."/>
        </authorList>
    </citation>
    <scope>NUCLEOTIDE SEQUENCE [LARGE SCALE GENOMIC DNA]</scope>
    <source>
        <strain evidence="25">cv. Columbia</strain>
    </source>
</reference>
<feature type="binding site" evidence="15">
    <location>
        <position position="157"/>
    </location>
    <ligand>
        <name>substrate</name>
    </ligand>
</feature>
<dbReference type="Gene3D" id="1.10.520.10">
    <property type="match status" value="1"/>
</dbReference>
<dbReference type="PRINTS" id="PR00461">
    <property type="entry name" value="PLPEROXIDASE"/>
</dbReference>
<dbReference type="GO" id="GO:0046872">
    <property type="term" value="F:metal ion binding"/>
    <property type="evidence" value="ECO:0007669"/>
    <property type="project" value="UniProtKB-KW"/>
</dbReference>
<comment type="function">
    <text evidence="3">Removal of H(2)O(2), oxidation of toxic reductants, biosynthesis and degradation of lignin, suberization, auxin catabolism, response to environmental stresses such as wounding, pathogen attack and oxidative stress. These functions might be dependent on each isozyme/isoform in each plant tissue.</text>
</comment>
<feature type="disulfide bond" evidence="18">
    <location>
        <begin position="67"/>
        <end position="72"/>
    </location>
</feature>
<dbReference type="ExpressionAtlas" id="F4KEH2">
    <property type="expression patterns" value="baseline and differential"/>
</dbReference>
<dbReference type="InterPro" id="IPR000823">
    <property type="entry name" value="Peroxidase_pln"/>
</dbReference>
<dbReference type="GO" id="GO:0140825">
    <property type="term" value="F:lactoperoxidase activity"/>
    <property type="evidence" value="ECO:0007669"/>
    <property type="project" value="UniProtKB-EC"/>
</dbReference>
<keyword evidence="12" id="KW-0408">Iron</keyword>
<dbReference type="PANTHER" id="PTHR31235">
    <property type="entry name" value="PEROXIDASE 25-RELATED"/>
    <property type="match status" value="1"/>
</dbReference>
<dbReference type="HOGENOM" id="CLU_010543_3_0_1"/>
<evidence type="ECO:0000256" key="7">
    <source>
        <dbReference type="ARBA" id="ARBA00022617"/>
    </source>
</evidence>
<evidence type="ECO:0000256" key="18">
    <source>
        <dbReference type="PIRSR" id="PIRSR600823-5"/>
    </source>
</evidence>
<evidence type="ECO:0000256" key="6">
    <source>
        <dbReference type="ARBA" id="ARBA00022559"/>
    </source>
</evidence>
<evidence type="ECO:0000256" key="4">
    <source>
        <dbReference type="ARBA" id="ARBA00012313"/>
    </source>
</evidence>
<feature type="binding site" evidence="16">
    <location>
        <position position="66"/>
    </location>
    <ligand>
        <name>Ca(2+)</name>
        <dbReference type="ChEBI" id="CHEBI:29108"/>
        <label>1</label>
    </ligand>
</feature>
<dbReference type="EMBL" id="CP002688">
    <property type="protein sequence ID" value="AED94450.1"/>
    <property type="molecule type" value="Genomic_DNA"/>
</dbReference>
<feature type="binding site" evidence="16">
    <location>
        <position position="188"/>
    </location>
    <ligand>
        <name>Ca(2+)</name>
        <dbReference type="ChEBI" id="CHEBI:29108"/>
        <label>2</label>
    </ligand>
</feature>
<dbReference type="TAIR" id="AT5G39580"/>
<comment type="cofactor">
    <cofactor evidence="16">
        <name>Ca(2+)</name>
        <dbReference type="ChEBI" id="CHEBI:29108"/>
    </cofactor>
    <text evidence="16">Binds 2 calcium ions per subunit.</text>
</comment>
<comment type="cofactor">
    <cofactor evidence="2">
        <name>heme b</name>
        <dbReference type="ChEBI" id="CHEBI:60344"/>
    </cofactor>
</comment>
<accession>F4KEH2</accession>
<feature type="binding site" evidence="16">
    <location>
        <position position="71"/>
    </location>
    <ligand>
        <name>Ca(2+)</name>
        <dbReference type="ChEBI" id="CHEBI:29108"/>
        <label>1</label>
    </ligand>
</feature>
<dbReference type="InterPro" id="IPR002016">
    <property type="entry name" value="Haem_peroxidase"/>
</dbReference>
<evidence type="ECO:0000256" key="14">
    <source>
        <dbReference type="PIRSR" id="PIRSR600823-1"/>
    </source>
</evidence>
<feature type="binding site" evidence="16">
    <location>
        <position position="75"/>
    </location>
    <ligand>
        <name>Ca(2+)</name>
        <dbReference type="ChEBI" id="CHEBI:29108"/>
        <label>1</label>
    </ligand>
</feature>
<dbReference type="Pfam" id="PF00141">
    <property type="entry name" value="peroxidase"/>
    <property type="match status" value="1"/>
</dbReference>
<keyword evidence="9 21" id="KW-0732">Signal</keyword>
<dbReference type="GeneID" id="833954"/>
<reference evidence="25" key="2">
    <citation type="journal article" date="2017" name="Plant J.">
        <title>Araport11: a complete reannotation of the Arabidopsis thaliana reference genome.</title>
        <authorList>
            <person name="Cheng C.Y."/>
            <person name="Krishnakumar V."/>
            <person name="Chan A.P."/>
            <person name="Thibaud-Nissen F."/>
            <person name="Schobel S."/>
            <person name="Town C.D."/>
        </authorList>
    </citation>
    <scope>GENOME REANNOTATION</scope>
    <source>
        <strain evidence="25">cv. Columbia</strain>
    </source>
</reference>
<evidence type="ECO:0000313" key="24">
    <source>
        <dbReference type="EMBL" id="AED94450.1"/>
    </source>
</evidence>
<feature type="active site" description="Proton acceptor" evidence="14">
    <location>
        <position position="65"/>
    </location>
</feature>
<keyword evidence="11" id="KW-0560">Oxidoreductase</keyword>
<keyword evidence="25" id="KW-1185">Reference proteome</keyword>
<comment type="similarity">
    <text evidence="19">Belongs to the peroxidase family.</text>
</comment>
<evidence type="ECO:0000256" key="1">
    <source>
        <dbReference type="ARBA" id="ARBA00000189"/>
    </source>
</evidence>
<dbReference type="ProteomicsDB" id="209654"/>
<gene>
    <name evidence="24" type="primary">MIJ24.50</name>
    <name evidence="24" type="synonym">MIJ24_50</name>
    <name evidence="23 24" type="ordered locus">At5g39580</name>
</gene>
<evidence type="ECO:0000259" key="22">
    <source>
        <dbReference type="PROSITE" id="PS50873"/>
    </source>
</evidence>
<keyword evidence="6 24" id="KW-0575">Peroxidase</keyword>
<keyword evidence="13 18" id="KW-1015">Disulfide bond</keyword>
<evidence type="ECO:0000256" key="10">
    <source>
        <dbReference type="ARBA" id="ARBA00022837"/>
    </source>
</evidence>
<evidence type="ECO:0000256" key="12">
    <source>
        <dbReference type="ARBA" id="ARBA00023004"/>
    </source>
</evidence>
<evidence type="ECO:0000256" key="9">
    <source>
        <dbReference type="ARBA" id="ARBA00022729"/>
    </source>
</evidence>
<feature type="site" description="Transition state stabilizer" evidence="17">
    <location>
        <position position="61"/>
    </location>
</feature>
<evidence type="ECO:0000256" key="5">
    <source>
        <dbReference type="ARBA" id="ARBA00022525"/>
    </source>
</evidence>
<feature type="disulfide bond" evidence="18">
    <location>
        <begin position="34"/>
        <end position="110"/>
    </location>
</feature>
<dbReference type="SUPFAM" id="SSF48113">
    <property type="entry name" value="Heme-dependent peroxidases"/>
    <property type="match status" value="1"/>
</dbReference>
<keyword evidence="8 16" id="KW-0479">Metal-binding</keyword>
<evidence type="ECO:0000313" key="23">
    <source>
        <dbReference type="Araport" id="AT5G39580"/>
    </source>
</evidence>
<evidence type="ECO:0007829" key="27">
    <source>
        <dbReference type="ProteomicsDB" id="F4KEH2"/>
    </source>
</evidence>
<evidence type="ECO:0000256" key="17">
    <source>
        <dbReference type="PIRSR" id="PIRSR600823-4"/>
    </source>
</evidence>
<comment type="catalytic activity">
    <reaction evidence="1">
        <text>2 a phenolic donor + H2O2 = 2 a phenolic radical donor + 2 H2O</text>
        <dbReference type="Rhea" id="RHEA:56136"/>
        <dbReference type="ChEBI" id="CHEBI:15377"/>
        <dbReference type="ChEBI" id="CHEBI:16240"/>
        <dbReference type="ChEBI" id="CHEBI:139520"/>
        <dbReference type="ChEBI" id="CHEBI:139521"/>
        <dbReference type="EC" id="1.11.1.7"/>
    </reaction>
</comment>
<feature type="chain" id="PRO_5003309953" description="peroxidase" evidence="21">
    <location>
        <begin position="23"/>
        <end position="236"/>
    </location>
</feature>
<evidence type="ECO:0000256" key="19">
    <source>
        <dbReference type="RuleBase" id="RU004241"/>
    </source>
</evidence>
<feature type="domain" description="Plant heme peroxidase family profile" evidence="22">
    <location>
        <begin position="24"/>
        <end position="236"/>
    </location>
</feature>
<evidence type="ECO:0000256" key="16">
    <source>
        <dbReference type="PIRSR" id="PIRSR600823-3"/>
    </source>
</evidence>
<feature type="region of interest" description="Disordered" evidence="20">
    <location>
        <begin position="209"/>
        <end position="236"/>
    </location>
</feature>
<feature type="signal peptide" evidence="21">
    <location>
        <begin position="1"/>
        <end position="22"/>
    </location>
</feature>
<dbReference type="SMR" id="F4KEH2"/>
<dbReference type="FunFam" id="1.10.520.10:FF:000001">
    <property type="entry name" value="Peroxidase"/>
    <property type="match status" value="1"/>
</dbReference>
<evidence type="ECO:0000256" key="2">
    <source>
        <dbReference type="ARBA" id="ARBA00001970"/>
    </source>
</evidence>
<evidence type="ECO:0000256" key="13">
    <source>
        <dbReference type="ARBA" id="ARBA00023157"/>
    </source>
</evidence>
<dbReference type="Araport" id="AT5G39580"/>
<feature type="compositionally biased region" description="Basic residues" evidence="20">
    <location>
        <begin position="227"/>
        <end position="236"/>
    </location>
</feature>